<protein>
    <recommendedName>
        <fullName evidence="3">F-box domain-containing protein</fullName>
    </recommendedName>
</protein>
<dbReference type="Proteomes" id="UP000800094">
    <property type="component" value="Unassembled WGS sequence"/>
</dbReference>
<proteinExistence type="predicted"/>
<evidence type="ECO:0008006" key="3">
    <source>
        <dbReference type="Google" id="ProtNLM"/>
    </source>
</evidence>
<dbReference type="RefSeq" id="XP_033684769.1">
    <property type="nucleotide sequence ID" value="XM_033833191.1"/>
</dbReference>
<sequence length="222" mass="25372">MAATMPNQVDVAIRHISQCNFLDLPGELRNRFYSFIEEDDSTSIYLTERGGRRLLPWFWILQRRQFLGLTQTCRHLRREFLPLYMARTQIWSNITELQAYMRTFFGGSAEVVGNFGIDVRGKTNNPAVDITSLIQRCHTAPNLRVTLRSSNFNEKAFSTLVDVRGKTKWGDYFSTVVEKVAVWPERPAEGFPAHVVVSVKPEHGESWMLQGAYDIGAPASVR</sequence>
<organism evidence="1 2">
    <name type="scientific">Trematosphaeria pertusa</name>
    <dbReference type="NCBI Taxonomy" id="390896"/>
    <lineage>
        <taxon>Eukaryota</taxon>
        <taxon>Fungi</taxon>
        <taxon>Dikarya</taxon>
        <taxon>Ascomycota</taxon>
        <taxon>Pezizomycotina</taxon>
        <taxon>Dothideomycetes</taxon>
        <taxon>Pleosporomycetidae</taxon>
        <taxon>Pleosporales</taxon>
        <taxon>Massarineae</taxon>
        <taxon>Trematosphaeriaceae</taxon>
        <taxon>Trematosphaeria</taxon>
    </lineage>
</organism>
<evidence type="ECO:0000313" key="2">
    <source>
        <dbReference type="Proteomes" id="UP000800094"/>
    </source>
</evidence>
<name>A0A6A6IGP4_9PLEO</name>
<reference evidence="1" key="1">
    <citation type="journal article" date="2020" name="Stud. Mycol.">
        <title>101 Dothideomycetes genomes: a test case for predicting lifestyles and emergence of pathogens.</title>
        <authorList>
            <person name="Haridas S."/>
            <person name="Albert R."/>
            <person name="Binder M."/>
            <person name="Bloem J."/>
            <person name="Labutti K."/>
            <person name="Salamov A."/>
            <person name="Andreopoulos B."/>
            <person name="Baker S."/>
            <person name="Barry K."/>
            <person name="Bills G."/>
            <person name="Bluhm B."/>
            <person name="Cannon C."/>
            <person name="Castanera R."/>
            <person name="Culley D."/>
            <person name="Daum C."/>
            <person name="Ezra D."/>
            <person name="Gonzalez J."/>
            <person name="Henrissat B."/>
            <person name="Kuo A."/>
            <person name="Liang C."/>
            <person name="Lipzen A."/>
            <person name="Lutzoni F."/>
            <person name="Magnuson J."/>
            <person name="Mondo S."/>
            <person name="Nolan M."/>
            <person name="Ohm R."/>
            <person name="Pangilinan J."/>
            <person name="Park H.-J."/>
            <person name="Ramirez L."/>
            <person name="Alfaro M."/>
            <person name="Sun H."/>
            <person name="Tritt A."/>
            <person name="Yoshinaga Y."/>
            <person name="Zwiers L.-H."/>
            <person name="Turgeon B."/>
            <person name="Goodwin S."/>
            <person name="Spatafora J."/>
            <person name="Crous P."/>
            <person name="Grigoriev I."/>
        </authorList>
    </citation>
    <scope>NUCLEOTIDE SEQUENCE</scope>
    <source>
        <strain evidence="1">CBS 122368</strain>
    </source>
</reference>
<accession>A0A6A6IGP4</accession>
<keyword evidence="2" id="KW-1185">Reference proteome</keyword>
<gene>
    <name evidence="1" type="ORF">BU26DRAFT_563659</name>
</gene>
<dbReference type="OrthoDB" id="3678099at2759"/>
<dbReference type="AlphaFoldDB" id="A0A6A6IGP4"/>
<evidence type="ECO:0000313" key="1">
    <source>
        <dbReference type="EMBL" id="KAF2249765.1"/>
    </source>
</evidence>
<dbReference type="GeneID" id="54586521"/>
<dbReference type="EMBL" id="ML987194">
    <property type="protein sequence ID" value="KAF2249765.1"/>
    <property type="molecule type" value="Genomic_DNA"/>
</dbReference>